<evidence type="ECO:0000256" key="1">
    <source>
        <dbReference type="SAM" id="Phobius"/>
    </source>
</evidence>
<keyword evidence="1" id="KW-0812">Transmembrane</keyword>
<sequence>MTASTSPATWLELDVVTLAKVTFLLGFAGVLLAPLARFFLQPYSKSLRNLPGPPIKHWFWGSWPKEAFGSGQFENHLNATIEEYGPVFGM</sequence>
<keyword evidence="3" id="KW-1185">Reference proteome</keyword>
<feature type="transmembrane region" description="Helical" evidence="1">
    <location>
        <begin position="20"/>
        <end position="40"/>
    </location>
</feature>
<organism evidence="2 3">
    <name type="scientific">Tilletia indica</name>
    <dbReference type="NCBI Taxonomy" id="43049"/>
    <lineage>
        <taxon>Eukaryota</taxon>
        <taxon>Fungi</taxon>
        <taxon>Dikarya</taxon>
        <taxon>Basidiomycota</taxon>
        <taxon>Ustilaginomycotina</taxon>
        <taxon>Exobasidiomycetes</taxon>
        <taxon>Tilletiales</taxon>
        <taxon>Tilletiaceae</taxon>
        <taxon>Tilletia</taxon>
    </lineage>
</organism>
<dbReference type="EMBL" id="LWDF02001810">
    <property type="protein sequence ID" value="KAE8237385.1"/>
    <property type="molecule type" value="Genomic_DNA"/>
</dbReference>
<evidence type="ECO:0000313" key="2">
    <source>
        <dbReference type="EMBL" id="KAE8237385.1"/>
    </source>
</evidence>
<accession>A0A8T8SD45</accession>
<evidence type="ECO:0000313" key="3">
    <source>
        <dbReference type="Proteomes" id="UP000077521"/>
    </source>
</evidence>
<reference evidence="2" key="2">
    <citation type="journal article" date="2019" name="IMA Fungus">
        <title>Genome sequencing and comparison of five Tilletia species to identify candidate genes for the detection of regulated species infecting wheat.</title>
        <authorList>
            <person name="Nguyen H.D.T."/>
            <person name="Sultana T."/>
            <person name="Kesanakurti P."/>
            <person name="Hambleton S."/>
        </authorList>
    </citation>
    <scope>NUCLEOTIDE SEQUENCE</scope>
    <source>
        <strain evidence="2">DAOMC 236416</strain>
    </source>
</reference>
<feature type="non-terminal residue" evidence="2">
    <location>
        <position position="90"/>
    </location>
</feature>
<name>A0A8T8SD45_9BASI</name>
<keyword evidence="1" id="KW-1133">Transmembrane helix</keyword>
<dbReference type="Proteomes" id="UP000077521">
    <property type="component" value="Unassembled WGS sequence"/>
</dbReference>
<proteinExistence type="predicted"/>
<gene>
    <name evidence="2" type="ORF">A4X13_0g8809</name>
</gene>
<keyword evidence="1" id="KW-0472">Membrane</keyword>
<dbReference type="AlphaFoldDB" id="A0A8T8SD45"/>
<comment type="caution">
    <text evidence="2">The sequence shown here is derived from an EMBL/GenBank/DDBJ whole genome shotgun (WGS) entry which is preliminary data.</text>
</comment>
<reference evidence="2" key="1">
    <citation type="submission" date="2016-04" db="EMBL/GenBank/DDBJ databases">
        <authorList>
            <person name="Nguyen H.D."/>
            <person name="Samba Siva P."/>
            <person name="Cullis J."/>
            <person name="Levesque C.A."/>
            <person name="Hambleton S."/>
        </authorList>
    </citation>
    <scope>NUCLEOTIDE SEQUENCE</scope>
    <source>
        <strain evidence="2">DAOMC 236416</strain>
    </source>
</reference>
<protein>
    <submittedName>
        <fullName evidence="2">Uncharacterized protein</fullName>
    </submittedName>
</protein>